<feature type="transmembrane region" description="Helical" evidence="9">
    <location>
        <begin position="211"/>
        <end position="230"/>
    </location>
</feature>
<evidence type="ECO:0000256" key="2">
    <source>
        <dbReference type="ARBA" id="ARBA00004953"/>
    </source>
</evidence>
<dbReference type="InterPro" id="IPR004485">
    <property type="entry name" value="Cobalamin_biosynth_CobD/CbiB"/>
</dbReference>
<feature type="transmembrane region" description="Helical" evidence="9">
    <location>
        <begin position="86"/>
        <end position="103"/>
    </location>
</feature>
<comment type="caution">
    <text evidence="10">The sequence shown here is derived from an EMBL/GenBank/DDBJ whole genome shotgun (WGS) entry which is preliminary data.</text>
</comment>
<dbReference type="PANTHER" id="PTHR34308:SF1">
    <property type="entry name" value="COBALAMIN BIOSYNTHESIS PROTEIN CBIB"/>
    <property type="match status" value="1"/>
</dbReference>
<protein>
    <recommendedName>
        <fullName evidence="9">Cobalamin biosynthesis protein CobD</fullName>
    </recommendedName>
</protein>
<keyword evidence="11" id="KW-1185">Reference proteome</keyword>
<dbReference type="PANTHER" id="PTHR34308">
    <property type="entry name" value="COBALAMIN BIOSYNTHESIS PROTEIN CBIB"/>
    <property type="match status" value="1"/>
</dbReference>
<dbReference type="HAMAP" id="MF_00024">
    <property type="entry name" value="CobD_CbiB"/>
    <property type="match status" value="1"/>
</dbReference>
<evidence type="ECO:0000313" key="11">
    <source>
        <dbReference type="Proteomes" id="UP000707138"/>
    </source>
</evidence>
<proteinExistence type="inferred from homology"/>
<evidence type="ECO:0000256" key="3">
    <source>
        <dbReference type="ARBA" id="ARBA00006263"/>
    </source>
</evidence>
<keyword evidence="5 9" id="KW-0169">Cobalamin biosynthesis</keyword>
<dbReference type="RefSeq" id="WP_205087103.1">
    <property type="nucleotide sequence ID" value="NZ_JACJLA010000001.1"/>
</dbReference>
<dbReference type="EMBL" id="JACJLA010000001">
    <property type="protein sequence ID" value="MBM6911765.1"/>
    <property type="molecule type" value="Genomic_DNA"/>
</dbReference>
<evidence type="ECO:0000256" key="5">
    <source>
        <dbReference type="ARBA" id="ARBA00022573"/>
    </source>
</evidence>
<evidence type="ECO:0000256" key="8">
    <source>
        <dbReference type="ARBA" id="ARBA00023136"/>
    </source>
</evidence>
<accession>A0ABS2GD88</accession>
<evidence type="ECO:0000256" key="4">
    <source>
        <dbReference type="ARBA" id="ARBA00022475"/>
    </source>
</evidence>
<keyword evidence="4 9" id="KW-1003">Cell membrane</keyword>
<keyword evidence="7 9" id="KW-1133">Transmembrane helix</keyword>
<dbReference type="Pfam" id="PF03186">
    <property type="entry name" value="CobD_Cbib"/>
    <property type="match status" value="1"/>
</dbReference>
<comment type="subcellular location">
    <subcellularLocation>
        <location evidence="1 9">Cell membrane</location>
        <topology evidence="1 9">Multi-pass membrane protein</topology>
    </subcellularLocation>
</comment>
<evidence type="ECO:0000256" key="6">
    <source>
        <dbReference type="ARBA" id="ARBA00022692"/>
    </source>
</evidence>
<feature type="transmembrane region" description="Helical" evidence="9">
    <location>
        <begin position="163"/>
        <end position="181"/>
    </location>
</feature>
<evidence type="ECO:0000256" key="7">
    <source>
        <dbReference type="ARBA" id="ARBA00022989"/>
    </source>
</evidence>
<evidence type="ECO:0000313" key="10">
    <source>
        <dbReference type="EMBL" id="MBM6911765.1"/>
    </source>
</evidence>
<keyword evidence="8 9" id="KW-0472">Membrane</keyword>
<dbReference type="Proteomes" id="UP000707138">
    <property type="component" value="Unassembled WGS sequence"/>
</dbReference>
<feature type="transmembrane region" description="Helical" evidence="9">
    <location>
        <begin position="58"/>
        <end position="80"/>
    </location>
</feature>
<dbReference type="NCBIfam" id="TIGR00380">
    <property type="entry name" value="cobal_cbiB"/>
    <property type="match status" value="1"/>
</dbReference>
<feature type="transmembrane region" description="Helical" evidence="9">
    <location>
        <begin position="302"/>
        <end position="323"/>
    </location>
</feature>
<comment type="similarity">
    <text evidence="3 9">Belongs to the CobD/CbiB family.</text>
</comment>
<organism evidence="10 11">
    <name type="scientific">Veillonella magna</name>
    <dbReference type="NCBI Taxonomy" id="464322"/>
    <lineage>
        <taxon>Bacteria</taxon>
        <taxon>Bacillati</taxon>
        <taxon>Bacillota</taxon>
        <taxon>Negativicutes</taxon>
        <taxon>Veillonellales</taxon>
        <taxon>Veillonellaceae</taxon>
        <taxon>Veillonella</taxon>
    </lineage>
</organism>
<reference evidence="10 11" key="1">
    <citation type="journal article" date="2021" name="Sci. Rep.">
        <title>The distribution of antibiotic resistance genes in chicken gut microbiota commensals.</title>
        <authorList>
            <person name="Juricova H."/>
            <person name="Matiasovicova J."/>
            <person name="Kubasova T."/>
            <person name="Cejkova D."/>
            <person name="Rychlik I."/>
        </authorList>
    </citation>
    <scope>NUCLEOTIDE SEQUENCE [LARGE SCALE GENOMIC DNA]</scope>
    <source>
        <strain evidence="10 11">An537</strain>
    </source>
</reference>
<evidence type="ECO:0000256" key="1">
    <source>
        <dbReference type="ARBA" id="ARBA00004651"/>
    </source>
</evidence>
<comment type="function">
    <text evidence="9">Converts cobyric acid to cobinamide by the addition of aminopropanol on the F carboxylic group.</text>
</comment>
<gene>
    <name evidence="9 10" type="primary">cobD</name>
    <name evidence="10" type="ORF">H6A01_00305</name>
</gene>
<keyword evidence="6 9" id="KW-0812">Transmembrane</keyword>
<comment type="pathway">
    <text evidence="2 9">Cofactor biosynthesis; adenosylcobalamin biosynthesis.</text>
</comment>
<name>A0ABS2GD88_9FIRM</name>
<sequence length="325" mass="36036">MEWFTINAYYFIPLWAFLLDCLVGDPRSSWHPVVLIGRVISFYEKLLYHAEDSPERKLLCGGATVILTLVTVTGIALLLLMLAGSIHFWVAYVLEILIVYITISPRSLAEAGAELAGLLARKQLAKARQRVGWIVGRDTTELDESEITRATIETIAENTVDGIVSPLLFFGFFGPLGALFYRTANTMDSMLGYKNEKYLYFGRAAARFDDVVNFIPARITLFLYLVAALITGHDAKNAWRIAKRDAAKHPSPNGGYAEAPVAGALHIRLGGFNKYGDTMTFRAYMGDADIPMRGIHIKKTIGMMYICTILAVITATIISRVVVMI</sequence>
<evidence type="ECO:0000256" key="9">
    <source>
        <dbReference type="HAMAP-Rule" id="MF_00024"/>
    </source>
</evidence>